<accession>A0AAN9PR47</accession>
<comment type="caution">
    <text evidence="4">The sequence shown here is derived from an EMBL/GenBank/DDBJ whole genome shotgun (WGS) entry which is preliminary data.</text>
</comment>
<keyword evidence="3" id="KW-0732">Signal</keyword>
<evidence type="ECO:0000256" key="1">
    <source>
        <dbReference type="SAM" id="MobiDB-lite"/>
    </source>
</evidence>
<dbReference type="PANTHER" id="PTHR37184">
    <property type="entry name" value="CLAVATA3/ESR (CLE)-RELATED PROTEIN 27"/>
    <property type="match status" value="1"/>
</dbReference>
<dbReference type="EMBL" id="JAYMYQ010000010">
    <property type="protein sequence ID" value="KAK7306932.1"/>
    <property type="molecule type" value="Genomic_DNA"/>
</dbReference>
<feature type="transmembrane region" description="Helical" evidence="2">
    <location>
        <begin position="68"/>
        <end position="86"/>
    </location>
</feature>
<evidence type="ECO:0000256" key="3">
    <source>
        <dbReference type="SAM" id="SignalP"/>
    </source>
</evidence>
<organism evidence="4 5">
    <name type="scientific">Canavalia gladiata</name>
    <name type="common">Sword bean</name>
    <name type="synonym">Dolichos gladiatus</name>
    <dbReference type="NCBI Taxonomy" id="3824"/>
    <lineage>
        <taxon>Eukaryota</taxon>
        <taxon>Viridiplantae</taxon>
        <taxon>Streptophyta</taxon>
        <taxon>Embryophyta</taxon>
        <taxon>Tracheophyta</taxon>
        <taxon>Spermatophyta</taxon>
        <taxon>Magnoliopsida</taxon>
        <taxon>eudicotyledons</taxon>
        <taxon>Gunneridae</taxon>
        <taxon>Pentapetalae</taxon>
        <taxon>rosids</taxon>
        <taxon>fabids</taxon>
        <taxon>Fabales</taxon>
        <taxon>Fabaceae</taxon>
        <taxon>Papilionoideae</taxon>
        <taxon>50 kb inversion clade</taxon>
        <taxon>NPAAA clade</taxon>
        <taxon>indigoferoid/millettioid clade</taxon>
        <taxon>Phaseoleae</taxon>
        <taxon>Canavalia</taxon>
    </lineage>
</organism>
<proteinExistence type="predicted"/>
<protein>
    <submittedName>
        <fullName evidence="4">Uncharacterized protein</fullName>
    </submittedName>
</protein>
<evidence type="ECO:0000313" key="4">
    <source>
        <dbReference type="EMBL" id="KAK7306932.1"/>
    </source>
</evidence>
<keyword evidence="2" id="KW-1133">Transmembrane helix</keyword>
<feature type="chain" id="PRO_5042923940" evidence="3">
    <location>
        <begin position="20"/>
        <end position="154"/>
    </location>
</feature>
<dbReference type="PANTHER" id="PTHR37184:SF2">
    <property type="entry name" value="CLAVATA3_ESR (CLE)-RELATED PROTEIN 43"/>
    <property type="match status" value="1"/>
</dbReference>
<dbReference type="Proteomes" id="UP001367508">
    <property type="component" value="Unassembled WGS sequence"/>
</dbReference>
<evidence type="ECO:0000313" key="5">
    <source>
        <dbReference type="Proteomes" id="UP001367508"/>
    </source>
</evidence>
<keyword evidence="5" id="KW-1185">Reference proteome</keyword>
<dbReference type="InterPro" id="IPR040274">
    <property type="entry name" value="CLE27/CLE43"/>
</dbReference>
<name>A0AAN9PR47_CANGL</name>
<reference evidence="4 5" key="1">
    <citation type="submission" date="2024-01" db="EMBL/GenBank/DDBJ databases">
        <title>The genomes of 5 underutilized Papilionoideae crops provide insights into root nodulation and disease resistanc.</title>
        <authorList>
            <person name="Jiang F."/>
        </authorList>
    </citation>
    <scope>NUCLEOTIDE SEQUENCE [LARGE SCALE GENOMIC DNA]</scope>
    <source>
        <strain evidence="4">LVBAO_FW01</strain>
        <tissue evidence="4">Leaves</tissue>
    </source>
</reference>
<gene>
    <name evidence="4" type="ORF">VNO77_39570</name>
</gene>
<feature type="signal peptide" evidence="3">
    <location>
        <begin position="1"/>
        <end position="19"/>
    </location>
</feature>
<keyword evidence="2" id="KW-0472">Membrane</keyword>
<sequence length="154" mass="17718">MAVISVQLFLGFHYVVVVSKDIRNERWSHWQQFEQVCVCEIWDQEGGKRLKLYVAYSLAMFFGGSRRVLYFSVVVLMVVTVLQMWVCCHSCQVGAIRVFPSNVKFSHGIMDKKVKEDLLLKHFGGRTFGPSNGTHKGFHDNKRRVPSCPDPLHN</sequence>
<keyword evidence="2" id="KW-0812">Transmembrane</keyword>
<evidence type="ECO:0000256" key="2">
    <source>
        <dbReference type="SAM" id="Phobius"/>
    </source>
</evidence>
<feature type="region of interest" description="Disordered" evidence="1">
    <location>
        <begin position="131"/>
        <end position="154"/>
    </location>
</feature>
<dbReference type="AlphaFoldDB" id="A0AAN9PR47"/>